<evidence type="ECO:0000313" key="10">
    <source>
        <dbReference type="EMBL" id="GIN19569.1"/>
    </source>
</evidence>
<evidence type="ECO:0000256" key="4">
    <source>
        <dbReference type="ARBA" id="ARBA00023139"/>
    </source>
</evidence>
<evidence type="ECO:0000256" key="7">
    <source>
        <dbReference type="SAM" id="SignalP"/>
    </source>
</evidence>
<dbReference type="InterPro" id="IPR018313">
    <property type="entry name" value="SBP_3_CS"/>
</dbReference>
<dbReference type="InterPro" id="IPR001320">
    <property type="entry name" value="Iontro_rcpt_C"/>
</dbReference>
<feature type="domain" description="Ionotropic glutamate receptor C-terminal" evidence="9">
    <location>
        <begin position="49"/>
        <end position="268"/>
    </location>
</feature>
<dbReference type="Pfam" id="PF00497">
    <property type="entry name" value="SBP_bac_3"/>
    <property type="match status" value="1"/>
</dbReference>
<dbReference type="Proteomes" id="UP000680279">
    <property type="component" value="Unassembled WGS sequence"/>
</dbReference>
<organism evidence="10 11">
    <name type="scientific">Siminovitchia fordii</name>
    <dbReference type="NCBI Taxonomy" id="254759"/>
    <lineage>
        <taxon>Bacteria</taxon>
        <taxon>Bacillati</taxon>
        <taxon>Bacillota</taxon>
        <taxon>Bacilli</taxon>
        <taxon>Bacillales</taxon>
        <taxon>Bacillaceae</taxon>
        <taxon>Siminovitchia</taxon>
    </lineage>
</organism>
<evidence type="ECO:0000256" key="5">
    <source>
        <dbReference type="ARBA" id="ARBA00023288"/>
    </source>
</evidence>
<dbReference type="RefSeq" id="WP_018706427.1">
    <property type="nucleotide sequence ID" value="NZ_BOQT01000002.1"/>
</dbReference>
<dbReference type="SMART" id="SM00079">
    <property type="entry name" value="PBPe"/>
    <property type="match status" value="1"/>
</dbReference>
<comment type="caution">
    <text evidence="10">The sequence shown here is derived from an EMBL/GenBank/DDBJ whole genome shotgun (WGS) entry which is preliminary data.</text>
</comment>
<comment type="subcellular location">
    <subcellularLocation>
        <location evidence="1">Cell envelope</location>
    </subcellularLocation>
</comment>
<feature type="signal peptide" evidence="7">
    <location>
        <begin position="1"/>
        <end position="25"/>
    </location>
</feature>
<evidence type="ECO:0000313" key="11">
    <source>
        <dbReference type="Proteomes" id="UP000680279"/>
    </source>
</evidence>
<dbReference type="EMBL" id="BOQT01000002">
    <property type="protein sequence ID" value="GIN19569.1"/>
    <property type="molecule type" value="Genomic_DNA"/>
</dbReference>
<dbReference type="PROSITE" id="PS01039">
    <property type="entry name" value="SBP_BACTERIAL_3"/>
    <property type="match status" value="1"/>
</dbReference>
<comment type="similarity">
    <text evidence="2 6">Belongs to the bacterial solute-binding protein 3 family.</text>
</comment>
<evidence type="ECO:0000256" key="1">
    <source>
        <dbReference type="ARBA" id="ARBA00004196"/>
    </source>
</evidence>
<sequence>MKRLMFIIGICLSFILAACSSGKEADEKGAKETSTKEATVETIEDGKFTFGFSGTYKPFNFEDIDGNLTGFEVELGEALAKEMGLEPNPVATQDFGALIEEVNSGRLDAIMGSMTITEERSEAIDFSDPYYRSGGVVYVHEDNDNIKSTDDLKGKTIGVIASSTHEETALKYISEDTLATYSSDIIALQDLAAGTGRLDAAIVDKFVGHLQIEDGMKIKPVGDRLFDENIGAGVKKGNQQLLDEINRALTVVVENGTYDEISKKWFGENILE</sequence>
<keyword evidence="11" id="KW-1185">Reference proteome</keyword>
<dbReference type="SUPFAM" id="SSF53850">
    <property type="entry name" value="Periplasmic binding protein-like II"/>
    <property type="match status" value="1"/>
</dbReference>
<dbReference type="InterPro" id="IPR001638">
    <property type="entry name" value="Solute-binding_3/MltF_N"/>
</dbReference>
<name>A0ABQ4K1C7_9BACI</name>
<dbReference type="SMART" id="SM00062">
    <property type="entry name" value="PBPb"/>
    <property type="match status" value="1"/>
</dbReference>
<evidence type="ECO:0000259" key="8">
    <source>
        <dbReference type="SMART" id="SM00062"/>
    </source>
</evidence>
<keyword evidence="5" id="KW-0449">Lipoprotein</keyword>
<gene>
    <name evidence="10" type="ORF">J1TS3_07030</name>
</gene>
<evidence type="ECO:0000256" key="6">
    <source>
        <dbReference type="RuleBase" id="RU003744"/>
    </source>
</evidence>
<evidence type="ECO:0000256" key="2">
    <source>
        <dbReference type="ARBA" id="ARBA00010333"/>
    </source>
</evidence>
<reference evidence="10 11" key="1">
    <citation type="submission" date="2021-03" db="EMBL/GenBank/DDBJ databases">
        <title>Antimicrobial resistance genes in bacteria isolated from Japanese honey, and their potential for conferring macrolide and lincosamide resistance in the American foulbrood pathogen Paenibacillus larvae.</title>
        <authorList>
            <person name="Okamoto M."/>
            <person name="Kumagai M."/>
            <person name="Kanamori H."/>
            <person name="Takamatsu D."/>
        </authorList>
    </citation>
    <scope>NUCLEOTIDE SEQUENCE [LARGE SCALE GENOMIC DNA]</scope>
    <source>
        <strain evidence="10 11">J1TS3</strain>
    </source>
</reference>
<evidence type="ECO:0000256" key="3">
    <source>
        <dbReference type="ARBA" id="ARBA00022729"/>
    </source>
</evidence>
<proteinExistence type="inferred from homology"/>
<dbReference type="PROSITE" id="PS51257">
    <property type="entry name" value="PROKAR_LIPOPROTEIN"/>
    <property type="match status" value="1"/>
</dbReference>
<feature type="domain" description="Solute-binding protein family 3/N-terminal" evidence="8">
    <location>
        <begin position="47"/>
        <end position="269"/>
    </location>
</feature>
<dbReference type="PANTHER" id="PTHR35936:SF19">
    <property type="entry name" value="AMINO-ACID-BINDING PROTEIN YXEM-RELATED"/>
    <property type="match status" value="1"/>
</dbReference>
<protein>
    <submittedName>
        <fullName evidence="10">ABC transporter substrate-binding protein</fullName>
    </submittedName>
</protein>
<accession>A0ABQ4K1C7</accession>
<keyword evidence="4" id="KW-0564">Palmitate</keyword>
<evidence type="ECO:0000259" key="9">
    <source>
        <dbReference type="SMART" id="SM00079"/>
    </source>
</evidence>
<dbReference type="Gene3D" id="3.40.190.10">
    <property type="entry name" value="Periplasmic binding protein-like II"/>
    <property type="match status" value="2"/>
</dbReference>
<feature type="chain" id="PRO_5046182203" evidence="7">
    <location>
        <begin position="26"/>
        <end position="272"/>
    </location>
</feature>
<dbReference type="PANTHER" id="PTHR35936">
    <property type="entry name" value="MEMBRANE-BOUND LYTIC MUREIN TRANSGLYCOSYLASE F"/>
    <property type="match status" value="1"/>
</dbReference>
<keyword evidence="3 7" id="KW-0732">Signal</keyword>